<dbReference type="GO" id="GO:0071986">
    <property type="term" value="C:Ragulator complex"/>
    <property type="evidence" value="ECO:0007669"/>
    <property type="project" value="InterPro"/>
</dbReference>
<proteinExistence type="inferred from homology"/>
<dbReference type="Pfam" id="PF16672">
    <property type="entry name" value="LAMTOR5"/>
    <property type="match status" value="1"/>
</dbReference>
<dbReference type="GO" id="GO:0005764">
    <property type="term" value="C:lysosome"/>
    <property type="evidence" value="ECO:0007669"/>
    <property type="project" value="UniProtKB-SubCell"/>
</dbReference>
<dbReference type="EMBL" id="JADBJN010000001">
    <property type="protein sequence ID" value="KAG5680353.1"/>
    <property type="molecule type" value="Genomic_DNA"/>
</dbReference>
<keyword evidence="5" id="KW-0458">Lysosome</keyword>
<evidence type="ECO:0000256" key="5">
    <source>
        <dbReference type="ARBA" id="ARBA00023228"/>
    </source>
</evidence>
<keyword evidence="8" id="KW-1185">Reference proteome</keyword>
<protein>
    <recommendedName>
        <fullName evidence="6">Late endosomal/lysosomal adaptor and MAPK and MTOR activator 5</fullName>
    </recommendedName>
</protein>
<comment type="subcellular location">
    <subcellularLocation>
        <location evidence="2">Cytoplasm</location>
    </subcellularLocation>
    <subcellularLocation>
        <location evidence="1">Lysosome</location>
    </subcellularLocation>
</comment>
<dbReference type="InterPro" id="IPR024135">
    <property type="entry name" value="LAMTOR5"/>
</dbReference>
<dbReference type="Gene3D" id="3.30.450.30">
    <property type="entry name" value="Dynein light chain 2a, cytoplasmic"/>
    <property type="match status" value="1"/>
</dbReference>
<dbReference type="OrthoDB" id="76862at2759"/>
<dbReference type="GO" id="GO:0071230">
    <property type="term" value="P:cellular response to amino acid stimulus"/>
    <property type="evidence" value="ECO:0007669"/>
    <property type="project" value="TreeGrafter"/>
</dbReference>
<comment type="similarity">
    <text evidence="3">Belongs to the LAMTOR5 family.</text>
</comment>
<accession>A0A9J6CDU8</accession>
<reference evidence="7" key="1">
    <citation type="submission" date="2021-03" db="EMBL/GenBank/DDBJ databases">
        <title>Chromosome level genome of the anhydrobiotic midge Polypedilum vanderplanki.</title>
        <authorList>
            <person name="Yoshida Y."/>
            <person name="Kikawada T."/>
            <person name="Gusev O."/>
        </authorList>
    </citation>
    <scope>NUCLEOTIDE SEQUENCE</scope>
    <source>
        <strain evidence="7">NIAS01</strain>
        <tissue evidence="7">Whole body or cell culture</tissue>
    </source>
</reference>
<dbReference type="PANTHER" id="PTHR13342:SF2">
    <property type="entry name" value="RAGULATOR COMPLEX PROTEIN LAMTOR5"/>
    <property type="match status" value="1"/>
</dbReference>
<gene>
    <name evidence="7" type="ORF">PVAND_009863</name>
</gene>
<dbReference type="Proteomes" id="UP001107558">
    <property type="component" value="Chromosome 1"/>
</dbReference>
<evidence type="ECO:0000256" key="3">
    <source>
        <dbReference type="ARBA" id="ARBA00007795"/>
    </source>
</evidence>
<organism evidence="7 8">
    <name type="scientific">Polypedilum vanderplanki</name>
    <name type="common">Sleeping chironomid midge</name>
    <dbReference type="NCBI Taxonomy" id="319348"/>
    <lineage>
        <taxon>Eukaryota</taxon>
        <taxon>Metazoa</taxon>
        <taxon>Ecdysozoa</taxon>
        <taxon>Arthropoda</taxon>
        <taxon>Hexapoda</taxon>
        <taxon>Insecta</taxon>
        <taxon>Pterygota</taxon>
        <taxon>Neoptera</taxon>
        <taxon>Endopterygota</taxon>
        <taxon>Diptera</taxon>
        <taxon>Nematocera</taxon>
        <taxon>Chironomoidea</taxon>
        <taxon>Chironomidae</taxon>
        <taxon>Chironominae</taxon>
        <taxon>Polypedilum</taxon>
        <taxon>Polypedilum</taxon>
    </lineage>
</organism>
<dbReference type="AlphaFoldDB" id="A0A9J6CDU8"/>
<dbReference type="GO" id="GO:0043066">
    <property type="term" value="P:negative regulation of apoptotic process"/>
    <property type="evidence" value="ECO:0007669"/>
    <property type="project" value="InterPro"/>
</dbReference>
<evidence type="ECO:0000256" key="2">
    <source>
        <dbReference type="ARBA" id="ARBA00004496"/>
    </source>
</evidence>
<evidence type="ECO:0000256" key="6">
    <source>
        <dbReference type="ARBA" id="ARBA00032692"/>
    </source>
</evidence>
<name>A0A9J6CDU8_POLVA</name>
<dbReference type="PRINTS" id="PR02092">
    <property type="entry name" value="HEPBVIRUSXIP"/>
</dbReference>
<evidence type="ECO:0000313" key="7">
    <source>
        <dbReference type="EMBL" id="KAG5680353.1"/>
    </source>
</evidence>
<dbReference type="GO" id="GO:1904263">
    <property type="term" value="P:positive regulation of TORC1 signaling"/>
    <property type="evidence" value="ECO:0007669"/>
    <property type="project" value="TreeGrafter"/>
</dbReference>
<evidence type="ECO:0000313" key="8">
    <source>
        <dbReference type="Proteomes" id="UP001107558"/>
    </source>
</evidence>
<keyword evidence="4" id="KW-0963">Cytoplasm</keyword>
<evidence type="ECO:0000256" key="4">
    <source>
        <dbReference type="ARBA" id="ARBA00022490"/>
    </source>
</evidence>
<dbReference type="GO" id="GO:0005085">
    <property type="term" value="F:guanyl-nucleotide exchange factor activity"/>
    <property type="evidence" value="ECO:0007669"/>
    <property type="project" value="TreeGrafter"/>
</dbReference>
<evidence type="ECO:0000256" key="1">
    <source>
        <dbReference type="ARBA" id="ARBA00004371"/>
    </source>
</evidence>
<comment type="caution">
    <text evidence="7">The sequence shown here is derived from an EMBL/GenBank/DDBJ whole genome shotgun (WGS) entry which is preliminary data.</text>
</comment>
<sequence>MESKLDNVLDSMMQTENTIGVLIADNQGLSYGTRGVANSQAGGLITAIADQAAKIHPNLDAPVIILETENTSVTISKYGFHTGAIYKRKSQSKK</sequence>
<dbReference type="PANTHER" id="PTHR13342">
    <property type="entry name" value="RAGULATOR COMPLEX PROTEIN LAMTOR5"/>
    <property type="match status" value="1"/>
</dbReference>
<dbReference type="FunFam" id="3.30.450.30:FF:000005">
    <property type="entry name" value="Ragulator complex protein LAMTOR5 homolog"/>
    <property type="match status" value="1"/>
</dbReference>